<protein>
    <submittedName>
        <fullName evidence="1">Uncharacterized protein</fullName>
    </submittedName>
</protein>
<reference evidence="1" key="1">
    <citation type="submission" date="2019-03" db="EMBL/GenBank/DDBJ databases">
        <authorList>
            <person name="Mank J."/>
            <person name="Almeida P."/>
        </authorList>
    </citation>
    <scope>NUCLEOTIDE SEQUENCE</scope>
    <source>
        <strain evidence="1">78183</strain>
    </source>
</reference>
<name>A0A6N2KNV3_SALVM</name>
<organism evidence="1">
    <name type="scientific">Salix viminalis</name>
    <name type="common">Common osier</name>
    <name type="synonym">Basket willow</name>
    <dbReference type="NCBI Taxonomy" id="40686"/>
    <lineage>
        <taxon>Eukaryota</taxon>
        <taxon>Viridiplantae</taxon>
        <taxon>Streptophyta</taxon>
        <taxon>Embryophyta</taxon>
        <taxon>Tracheophyta</taxon>
        <taxon>Spermatophyta</taxon>
        <taxon>Magnoliopsida</taxon>
        <taxon>eudicotyledons</taxon>
        <taxon>Gunneridae</taxon>
        <taxon>Pentapetalae</taxon>
        <taxon>rosids</taxon>
        <taxon>fabids</taxon>
        <taxon>Malpighiales</taxon>
        <taxon>Salicaceae</taxon>
        <taxon>Saliceae</taxon>
        <taxon>Salix</taxon>
    </lineage>
</organism>
<dbReference type="EMBL" id="CAADRP010000535">
    <property type="protein sequence ID" value="VFU29294.1"/>
    <property type="molecule type" value="Genomic_DNA"/>
</dbReference>
<accession>A0A6N2KNV3</accession>
<evidence type="ECO:0000313" key="1">
    <source>
        <dbReference type="EMBL" id="VFU29294.1"/>
    </source>
</evidence>
<proteinExistence type="predicted"/>
<sequence>MLQGLLTEPKLKKKEEEEAVRRSNALEKNELDTLRKVSRQEYLKKREQKKLEEIRDDIEDEQYLFDGVKLTEAEYHELSTGCQMHMIRKEVVIRRRDFPWPCSVTGQFERKHLVIEITKIVLQNMNHNLLETKNL</sequence>
<dbReference type="AlphaFoldDB" id="A0A6N2KNV3"/>
<gene>
    <name evidence="1" type="ORF">SVIM_LOCUS105818</name>
</gene>